<keyword evidence="2" id="KW-1185">Reference proteome</keyword>
<organism evidence="1 2">
    <name type="scientific">Plasmopara halstedii</name>
    <name type="common">Downy mildew of sunflower</name>
    <dbReference type="NCBI Taxonomy" id="4781"/>
    <lineage>
        <taxon>Eukaryota</taxon>
        <taxon>Sar</taxon>
        <taxon>Stramenopiles</taxon>
        <taxon>Oomycota</taxon>
        <taxon>Peronosporomycetes</taxon>
        <taxon>Peronosporales</taxon>
        <taxon>Peronosporaceae</taxon>
        <taxon>Plasmopara</taxon>
    </lineage>
</organism>
<dbReference type="EMBL" id="CCYD01003042">
    <property type="protein sequence ID" value="CEG49097.1"/>
    <property type="molecule type" value="Genomic_DNA"/>
</dbReference>
<accession>A0A0P1B431</accession>
<evidence type="ECO:0000313" key="1">
    <source>
        <dbReference type="EMBL" id="CEG49097.1"/>
    </source>
</evidence>
<reference evidence="2" key="1">
    <citation type="submission" date="2014-09" db="EMBL/GenBank/DDBJ databases">
        <authorList>
            <person name="Sharma Rahul"/>
            <person name="Thines Marco"/>
        </authorList>
    </citation>
    <scope>NUCLEOTIDE SEQUENCE [LARGE SCALE GENOMIC DNA]</scope>
</reference>
<proteinExistence type="predicted"/>
<dbReference type="AlphaFoldDB" id="A0A0P1B431"/>
<dbReference type="GeneID" id="59052959"/>
<protein>
    <submittedName>
        <fullName evidence="1">Uncharacterized protein</fullName>
    </submittedName>
</protein>
<dbReference type="RefSeq" id="XP_036263481.1">
    <property type="nucleotide sequence ID" value="XM_036407239.1"/>
</dbReference>
<dbReference type="Proteomes" id="UP000054928">
    <property type="component" value="Unassembled WGS sequence"/>
</dbReference>
<sequence>MGGTTAIENKSPALDLLWAYAKVLHTYSLMSSAPTQGRTLIPARFGVILVIAVRQLVHPEPDPLFWI</sequence>
<name>A0A0P1B431_PLAHL</name>
<evidence type="ECO:0000313" key="2">
    <source>
        <dbReference type="Proteomes" id="UP000054928"/>
    </source>
</evidence>